<evidence type="ECO:0000313" key="3">
    <source>
        <dbReference type="Proteomes" id="UP000622317"/>
    </source>
</evidence>
<dbReference type="InterPro" id="IPR052340">
    <property type="entry name" value="RNase_Y/CdgJ"/>
</dbReference>
<dbReference type="PROSITE" id="PS51833">
    <property type="entry name" value="HDOD"/>
    <property type="match status" value="1"/>
</dbReference>
<organism evidence="2 3">
    <name type="scientific">Pelagicoccus enzymogenes</name>
    <dbReference type="NCBI Taxonomy" id="2773457"/>
    <lineage>
        <taxon>Bacteria</taxon>
        <taxon>Pseudomonadati</taxon>
        <taxon>Verrucomicrobiota</taxon>
        <taxon>Opitutia</taxon>
        <taxon>Puniceicoccales</taxon>
        <taxon>Pelagicoccaceae</taxon>
        <taxon>Pelagicoccus</taxon>
    </lineage>
</organism>
<proteinExistence type="predicted"/>
<feature type="domain" description="HDOD" evidence="1">
    <location>
        <begin position="17"/>
        <end position="211"/>
    </location>
</feature>
<dbReference type="RefSeq" id="WP_191619407.1">
    <property type="nucleotide sequence ID" value="NZ_JACYFG010000060.1"/>
</dbReference>
<keyword evidence="3" id="KW-1185">Reference proteome</keyword>
<dbReference type="Gene3D" id="1.10.3210.10">
    <property type="entry name" value="Hypothetical protein af1432"/>
    <property type="match status" value="1"/>
</dbReference>
<accession>A0A927FFA0</accession>
<protein>
    <submittedName>
        <fullName evidence="2">HDOD domain-containing protein</fullName>
    </submittedName>
</protein>
<dbReference type="AlphaFoldDB" id="A0A927FFA0"/>
<sequence>MAYSISQLELKAAAQKLPPSPQIFAKLTRLLKDRNTVSKDIVELVKTDASLTAKVLKISNSMAFSLGQPVDTLEQAVGRVGFAELFKVVGMAAASNVFARRNETYGIDGWLFWENAVATGLAMEALAKARGLDEKEAYTLGLLKTMGKTIIDACSQKFMVPPRFSAKEETPLLLWEEENLGVTNPEAAAIVLDAWNFPEGAIEALRYQYTPDEAPEKNVHAYLLALSGAIAEHLGRGTPGEKSYWTITQGRLKESGLDIKDVRAALQEVKQRLEKLSEELAA</sequence>
<dbReference type="SUPFAM" id="SSF109604">
    <property type="entry name" value="HD-domain/PDEase-like"/>
    <property type="match status" value="1"/>
</dbReference>
<name>A0A927FFA0_9BACT</name>
<comment type="caution">
    <text evidence="2">The sequence shown here is derived from an EMBL/GenBank/DDBJ whole genome shotgun (WGS) entry which is preliminary data.</text>
</comment>
<dbReference type="PANTHER" id="PTHR33525:SF3">
    <property type="entry name" value="RIBONUCLEASE Y"/>
    <property type="match status" value="1"/>
</dbReference>
<dbReference type="PANTHER" id="PTHR33525">
    <property type="match status" value="1"/>
</dbReference>
<dbReference type="Proteomes" id="UP000622317">
    <property type="component" value="Unassembled WGS sequence"/>
</dbReference>
<evidence type="ECO:0000259" key="1">
    <source>
        <dbReference type="PROSITE" id="PS51833"/>
    </source>
</evidence>
<dbReference type="EMBL" id="JACYFG010000060">
    <property type="protein sequence ID" value="MBD5782328.1"/>
    <property type="molecule type" value="Genomic_DNA"/>
</dbReference>
<dbReference type="InterPro" id="IPR013976">
    <property type="entry name" value="HDOD"/>
</dbReference>
<gene>
    <name evidence="2" type="ORF">IEN85_22705</name>
</gene>
<evidence type="ECO:0000313" key="2">
    <source>
        <dbReference type="EMBL" id="MBD5782328.1"/>
    </source>
</evidence>
<reference evidence="2" key="1">
    <citation type="submission" date="2020-09" db="EMBL/GenBank/DDBJ databases">
        <title>Pelagicoccus enzymogenes sp. nov. with an EPS production, isolated from marine sediment.</title>
        <authorList>
            <person name="Feng X."/>
        </authorList>
    </citation>
    <scope>NUCLEOTIDE SEQUENCE</scope>
    <source>
        <strain evidence="2">NFK12</strain>
    </source>
</reference>
<dbReference type="Pfam" id="PF08668">
    <property type="entry name" value="HDOD"/>
    <property type="match status" value="1"/>
</dbReference>